<feature type="domain" description="RNB" evidence="3">
    <location>
        <begin position="358"/>
        <end position="714"/>
    </location>
</feature>
<feature type="region of interest" description="Disordered" evidence="2">
    <location>
        <begin position="564"/>
        <end position="585"/>
    </location>
</feature>
<dbReference type="GO" id="GO:0006402">
    <property type="term" value="P:mRNA catabolic process"/>
    <property type="evidence" value="ECO:0007669"/>
    <property type="project" value="TreeGrafter"/>
</dbReference>
<dbReference type="PANTHER" id="PTHR23355:SF30">
    <property type="entry name" value="DIS3-LIKE EXONUCLEASE 1"/>
    <property type="match status" value="1"/>
</dbReference>
<proteinExistence type="predicted"/>
<sequence length="864" mass="98280">MAQRYSLPYSRSTLLSFPAMILLSAFFFLLHLSVLTTTIAFAPVSCRTSRSNTCTIDVLQKGQEQRYWQNYLRGPFVLPILEATQIDQDPLFGRPWYPEDNVDHFSREDLEETSLQLMAELIRPLLSRGVKVEDREKKEIFGDHTENEIYVEANQLSYGLAKGRFVDFCGEKEGEERIESFFLHASNTKVGREIIQSETNNDLGRYQKVVEGAIVSLQSLLVIGMTYGLTLHPMGVSRAVAHMKEDAEALDATWATHGEQWTPAHSLRLKFLCFSDHDADVKVSGLRLLSTLKWKRSPLRAYELLVQIGAWGKHESLTMLRNGMPLRFTEIEEEAANEVAKESDNSQTDDPDTTLGIRRDFRPQKVYTIDSASTKEIDDGLGVEIVDGDSDKKRYRYWIHIADADRWAKRNSELFEMAKRRVTSIYLPGRSIPMIPASVSQQVMSLRAQTDVCALSLGVELNDDGSIVEDSIVVTPSTVRVTYRLTYDDADEMLADGVGYSEEWQLGQLYTAAQQRRQFRIHNGSSEDFVPTQIPQYTISTFPDREVRDEVGIKVDVQVSHNSGKNQSSIVTESGDQGSSPSDELPVSSSFLLVTEMMILAGEAIGKWAVRETQSSDDDPKTNPLELPFRSQEQPDYRGRERERDIMTDLLECNIGDGYCHAWYSRRFFSPAKVTRDALPHTGLGLGCYVQWTSPIRRFQDLQVHAAVKRFIRRQKVIELVKKGEQIPNEITSDDLGCELPSLNEDGKLELSLEDVDKDINYNEKTSLLKPAQFVMRSSNKFWMLEYIRRLKEDDPKRSVEVLVLGCVNPSKRQYAVYVYDFGLEWRYNSPCGIQAGDRFRVQFGNVLPQNGQMTLIRMVNGSK</sequence>
<reference evidence="4" key="1">
    <citation type="submission" date="2021-01" db="EMBL/GenBank/DDBJ databases">
        <authorList>
            <person name="Corre E."/>
            <person name="Pelletier E."/>
            <person name="Niang G."/>
            <person name="Scheremetjew M."/>
            <person name="Finn R."/>
            <person name="Kale V."/>
            <person name="Holt S."/>
            <person name="Cochrane G."/>
            <person name="Meng A."/>
            <person name="Brown T."/>
            <person name="Cohen L."/>
        </authorList>
    </citation>
    <scope>NUCLEOTIDE SEQUENCE</scope>
    <source>
        <strain evidence="4">10249 10 AB</strain>
    </source>
</reference>
<feature type="compositionally biased region" description="Polar residues" evidence="2">
    <location>
        <begin position="564"/>
        <end position="578"/>
    </location>
</feature>
<dbReference type="SUPFAM" id="SSF50249">
    <property type="entry name" value="Nucleic acid-binding proteins"/>
    <property type="match status" value="1"/>
</dbReference>
<dbReference type="GO" id="GO:0000175">
    <property type="term" value="F:3'-5'-RNA exonuclease activity"/>
    <property type="evidence" value="ECO:0007669"/>
    <property type="project" value="TreeGrafter"/>
</dbReference>
<dbReference type="SMART" id="SM00955">
    <property type="entry name" value="RNB"/>
    <property type="match status" value="1"/>
</dbReference>
<feature type="region of interest" description="Disordered" evidence="2">
    <location>
        <begin position="612"/>
        <end position="639"/>
    </location>
</feature>
<dbReference type="AlphaFoldDB" id="A0A7S4AMK9"/>
<evidence type="ECO:0000313" key="4">
    <source>
        <dbReference type="EMBL" id="CAE0720710.1"/>
    </source>
</evidence>
<organism evidence="4">
    <name type="scientific">Pseudo-nitzschia australis</name>
    <dbReference type="NCBI Taxonomy" id="44445"/>
    <lineage>
        <taxon>Eukaryota</taxon>
        <taxon>Sar</taxon>
        <taxon>Stramenopiles</taxon>
        <taxon>Ochrophyta</taxon>
        <taxon>Bacillariophyta</taxon>
        <taxon>Bacillariophyceae</taxon>
        <taxon>Bacillariophycidae</taxon>
        <taxon>Bacillariales</taxon>
        <taxon>Bacillariaceae</taxon>
        <taxon>Pseudo-nitzschia</taxon>
    </lineage>
</organism>
<dbReference type="InterPro" id="IPR012340">
    <property type="entry name" value="NA-bd_OB-fold"/>
</dbReference>
<evidence type="ECO:0000256" key="1">
    <source>
        <dbReference type="ARBA" id="ARBA00016366"/>
    </source>
</evidence>
<evidence type="ECO:0000259" key="3">
    <source>
        <dbReference type="SMART" id="SM00955"/>
    </source>
</evidence>
<name>A0A7S4AMK9_9STRA</name>
<dbReference type="InterPro" id="IPR050180">
    <property type="entry name" value="RNR_Ribonuclease"/>
</dbReference>
<dbReference type="Pfam" id="PF00773">
    <property type="entry name" value="RNB"/>
    <property type="match status" value="1"/>
</dbReference>
<accession>A0A7S4AMK9</accession>
<dbReference type="InterPro" id="IPR001900">
    <property type="entry name" value="RNase_II/R"/>
</dbReference>
<protein>
    <recommendedName>
        <fullName evidence="1">DIS3-like exonuclease 1</fullName>
    </recommendedName>
</protein>
<gene>
    <name evidence="4" type="ORF">PAUS00366_LOCUS13464</name>
</gene>
<dbReference type="PANTHER" id="PTHR23355">
    <property type="entry name" value="RIBONUCLEASE"/>
    <property type="match status" value="1"/>
</dbReference>
<dbReference type="GO" id="GO:0003723">
    <property type="term" value="F:RNA binding"/>
    <property type="evidence" value="ECO:0007669"/>
    <property type="project" value="InterPro"/>
</dbReference>
<evidence type="ECO:0000256" key="2">
    <source>
        <dbReference type="SAM" id="MobiDB-lite"/>
    </source>
</evidence>
<dbReference type="EMBL" id="HBIX01018905">
    <property type="protein sequence ID" value="CAE0720710.1"/>
    <property type="molecule type" value="Transcribed_RNA"/>
</dbReference>